<organism evidence="2 3">
    <name type="scientific">Salisediminibacterium beveridgei</name>
    <dbReference type="NCBI Taxonomy" id="632773"/>
    <lineage>
        <taxon>Bacteria</taxon>
        <taxon>Bacillati</taxon>
        <taxon>Bacillota</taxon>
        <taxon>Bacilli</taxon>
        <taxon>Bacillales</taxon>
        <taxon>Bacillaceae</taxon>
        <taxon>Salisediminibacterium</taxon>
    </lineage>
</organism>
<protein>
    <submittedName>
        <fullName evidence="2">Uncharacterized protein</fullName>
    </submittedName>
</protein>
<feature type="compositionally biased region" description="Low complexity" evidence="1">
    <location>
        <begin position="1"/>
        <end position="25"/>
    </location>
</feature>
<dbReference type="Proteomes" id="UP000094463">
    <property type="component" value="Chromosome"/>
</dbReference>
<gene>
    <name evidence="2" type="ORF">BBEV_0830</name>
</gene>
<evidence type="ECO:0000313" key="3">
    <source>
        <dbReference type="Proteomes" id="UP000094463"/>
    </source>
</evidence>
<evidence type="ECO:0000313" key="2">
    <source>
        <dbReference type="EMBL" id="AOM82201.1"/>
    </source>
</evidence>
<dbReference type="STRING" id="632773.BBEV_0830"/>
<dbReference type="KEGG" id="bbev:BBEV_0830"/>
<feature type="region of interest" description="Disordered" evidence="1">
    <location>
        <begin position="1"/>
        <end position="32"/>
    </location>
</feature>
<sequence length="166" mass="19344">MEAENNDNTQNETENMNENGNNPEIEANEEENEGFSFDIIADVDKDEPTVTDTLNLLENLLYPGGQSYIEAGEEGIEHIRSFPLLSDRFDYIEPLIELTQHAREHYEIENFELQYYNEVSENYFDVVIEAPLYEDGEFKYDLEIQAAILNAEGTRVIEFQDVRFDR</sequence>
<dbReference type="EMBL" id="CP012502">
    <property type="protein sequence ID" value="AOM82201.1"/>
    <property type="molecule type" value="Genomic_DNA"/>
</dbReference>
<accession>A0A1D7QT72</accession>
<name>A0A1D7QT72_9BACI</name>
<dbReference type="AlphaFoldDB" id="A0A1D7QT72"/>
<reference evidence="2 3" key="1">
    <citation type="submission" date="2015-08" db="EMBL/GenBank/DDBJ databases">
        <title>The complete genome sequence of Bacillus beveridgei MLTeJB.</title>
        <authorList>
            <person name="Hanson T.E."/>
            <person name="Mesa C."/>
            <person name="Basesman S.M."/>
            <person name="Oremland R.S."/>
        </authorList>
    </citation>
    <scope>NUCLEOTIDE SEQUENCE [LARGE SCALE GENOMIC DNA]</scope>
    <source>
        <strain evidence="2 3">MLTeJB</strain>
    </source>
</reference>
<proteinExistence type="predicted"/>
<evidence type="ECO:0000256" key="1">
    <source>
        <dbReference type="SAM" id="MobiDB-lite"/>
    </source>
</evidence>
<keyword evidence="3" id="KW-1185">Reference proteome</keyword>